<proteinExistence type="predicted"/>
<feature type="region of interest" description="Disordered" evidence="1">
    <location>
        <begin position="1"/>
        <end position="37"/>
    </location>
</feature>
<dbReference type="EMBL" id="JAEPRB010000275">
    <property type="protein sequence ID" value="KAG2217755.1"/>
    <property type="molecule type" value="Genomic_DNA"/>
</dbReference>
<sequence>MFSTFNFDEAPTNDRNEHVMSSSNTPSAANNDSRLPVGGSSWNGSEILLLIETYTRNFTTLERTPHGAANRSARTEGTITRKWDNLCANYRKQFRERSQTGQGTLEEDEHHHHYRRHSLSSPEVEERLTSRRRIKEPVDPSPIPLSSILNPAPDIVPSPLLQTTPAPAPTPAQQRSEEVYTRVFDRVLDRQAREKEEEGSKLREERQQHPDRFELPYQQLMERQYRLHESLNQGNEIFLADARNVEQLTRLLN</sequence>
<gene>
    <name evidence="2" type="ORF">INT45_005476</name>
</gene>
<dbReference type="Proteomes" id="UP000646827">
    <property type="component" value="Unassembled WGS sequence"/>
</dbReference>
<protein>
    <submittedName>
        <fullName evidence="2">Uncharacterized protein</fullName>
    </submittedName>
</protein>
<evidence type="ECO:0000256" key="1">
    <source>
        <dbReference type="SAM" id="MobiDB-lite"/>
    </source>
</evidence>
<organism evidence="2 3">
    <name type="scientific">Circinella minor</name>
    <dbReference type="NCBI Taxonomy" id="1195481"/>
    <lineage>
        <taxon>Eukaryota</taxon>
        <taxon>Fungi</taxon>
        <taxon>Fungi incertae sedis</taxon>
        <taxon>Mucoromycota</taxon>
        <taxon>Mucoromycotina</taxon>
        <taxon>Mucoromycetes</taxon>
        <taxon>Mucorales</taxon>
        <taxon>Lichtheimiaceae</taxon>
        <taxon>Circinella</taxon>
    </lineage>
</organism>
<feature type="compositionally biased region" description="Polar residues" evidence="1">
    <location>
        <begin position="19"/>
        <end position="33"/>
    </location>
</feature>
<keyword evidence="3" id="KW-1185">Reference proteome</keyword>
<accession>A0A8H7RW59</accession>
<evidence type="ECO:0000313" key="3">
    <source>
        <dbReference type="Proteomes" id="UP000646827"/>
    </source>
</evidence>
<comment type="caution">
    <text evidence="2">The sequence shown here is derived from an EMBL/GenBank/DDBJ whole genome shotgun (WGS) entry which is preliminary data.</text>
</comment>
<reference evidence="2 3" key="1">
    <citation type="submission" date="2020-12" db="EMBL/GenBank/DDBJ databases">
        <title>Metabolic potential, ecology and presence of endohyphal bacteria is reflected in genomic diversity of Mucoromycotina.</title>
        <authorList>
            <person name="Muszewska A."/>
            <person name="Okrasinska A."/>
            <person name="Steczkiewicz K."/>
            <person name="Drgas O."/>
            <person name="Orlowska M."/>
            <person name="Perlinska-Lenart U."/>
            <person name="Aleksandrzak-Piekarczyk T."/>
            <person name="Szatraj K."/>
            <person name="Zielenkiewicz U."/>
            <person name="Pilsyk S."/>
            <person name="Malc E."/>
            <person name="Mieczkowski P."/>
            <person name="Kruszewska J.S."/>
            <person name="Biernat P."/>
            <person name="Pawlowska J."/>
        </authorList>
    </citation>
    <scope>NUCLEOTIDE SEQUENCE [LARGE SCALE GENOMIC DNA]</scope>
    <source>
        <strain evidence="2 3">CBS 142.35</strain>
    </source>
</reference>
<dbReference type="AlphaFoldDB" id="A0A8H7RW59"/>
<name>A0A8H7RW59_9FUNG</name>
<evidence type="ECO:0000313" key="2">
    <source>
        <dbReference type="EMBL" id="KAG2217755.1"/>
    </source>
</evidence>
<feature type="region of interest" description="Disordered" evidence="1">
    <location>
        <begin position="96"/>
        <end position="179"/>
    </location>
</feature>